<reference evidence="2" key="1">
    <citation type="submission" date="2023-06" db="EMBL/GenBank/DDBJ databases">
        <authorList>
            <person name="Kurt Z."/>
        </authorList>
    </citation>
    <scope>NUCLEOTIDE SEQUENCE</scope>
</reference>
<gene>
    <name evidence="2" type="ORF">HINF_LOCUS25381</name>
    <name evidence="1" type="ORF">HINF_LOCUS4983</name>
    <name evidence="3" type="ORF">HINF_LOCUS64591</name>
    <name evidence="4" type="ORF">HINF_LOCUS75445</name>
</gene>
<dbReference type="EMBL" id="CATOUU010000650">
    <property type="protein sequence ID" value="CAI9937736.1"/>
    <property type="molecule type" value="Genomic_DNA"/>
</dbReference>
<accession>A0AA86U2U2</accession>
<protein>
    <submittedName>
        <fullName evidence="2">Uncharacterized protein</fullName>
    </submittedName>
</protein>
<dbReference type="Proteomes" id="UP001642409">
    <property type="component" value="Unassembled WGS sequence"/>
</dbReference>
<reference evidence="3 5" key="2">
    <citation type="submission" date="2024-07" db="EMBL/GenBank/DDBJ databases">
        <authorList>
            <person name="Akdeniz Z."/>
        </authorList>
    </citation>
    <scope>NUCLEOTIDE SEQUENCE [LARGE SCALE GENOMIC DNA]</scope>
</reference>
<dbReference type="EMBL" id="CAXDID020000415">
    <property type="protein sequence ID" value="CAL6089106.1"/>
    <property type="molecule type" value="Genomic_DNA"/>
</dbReference>
<evidence type="ECO:0000313" key="5">
    <source>
        <dbReference type="Proteomes" id="UP001642409"/>
    </source>
</evidence>
<evidence type="ECO:0000313" key="4">
    <source>
        <dbReference type="EMBL" id="CAL6109437.1"/>
    </source>
</evidence>
<keyword evidence="5" id="KW-1185">Reference proteome</keyword>
<evidence type="ECO:0000313" key="2">
    <source>
        <dbReference type="EMBL" id="CAI9937736.1"/>
    </source>
</evidence>
<evidence type="ECO:0000313" key="3">
    <source>
        <dbReference type="EMBL" id="CAL6089106.1"/>
    </source>
</evidence>
<sequence length="1151" mass="124555">MILTQSALICFKCDIHAVSSDLIYVGIGTNISGLVYISKNFIVLENCSVQSRLSGKMIGGLVMQTNQLNIVFQDTNITNYLNGNEIIGALISFATNNIQISSSNLQICSNAVQNVGFGESYVVISGILIQNCLICRNIKYSYGICQSSLEFSEQINYKLVCKQQFYFDGEKCSCIFGKVINSSCINILAETDHLLSQFEVFAKNLRQQELLLLDNISVFKQNAIIQIQQVNISNPSINENFNIQQGISTDIYLKYLTLYDAIQLVILKFKCGRQYGHAFVNNQCQNIICTISGQYAINGVCQCPSLNMIINGDTCVCPENSQLINNACTCTISGQVVQSGICQCKQLDAFVSGNACVCPINSSIIGNKCICSVIGQIIINGVCLCSTTGAFILNGACSCGTDSLNISNICSCPTYSQLNGNACICSGIIGISMINGSCICHLGYTIVNGICQYTIDTGDTEIICSQFTYITSFEILTTTHQVISNANYSSGYVFKTTTIIQNAFIDISNNVYTSTIQPLFQSQASFTNIKVQIGFQTVNTGSIITSATTITITQTNIVSKINTQITVNTLQQLQIIQNYTTTAQITNLLVNLSFTHSSGNITLINISSGVMNITGYQLLGVYQSTQYIAMIAFTIISQSTLKIYNLTFQPSIYCIGNLSSYYFINVDTSSVIFNNISVILGTMSQFQTLTSISSTDSNKYQFGGLIAIIGVNSNIIVINLLFDCYQIINTNYTINSGFIFSSIQSNQISKFQNLCILQYFKSSSLIFKETSLMGSFKGALSINQCSIMFTTQCNSDDVGAAFGSFGVIASQSGQSEVTNLLVTMNLLVNTVKFGRIGFFGSGSGGPSVIQHSIFKNFNMTLSFVGILCGFQRLEVSSIINTTVKSCNISATNAMSGFFADAWNNNIYVLNSSVKNMNMTALESQYSEQNYVGAMFGCIMSDNKQNLCITNSSVVNNNMFGKNTTGGVVGQLLYFGMMDNQPFNVTIVDLILTNNNISGKVFTSGVIADYSKGYKSQVLFLQNLTLLECNITCTTGSCGGLVGTFGETNTQSASLIIKNTTLQNIKITGPSFVAGIAGVLQKCLSFTSLQIYNSMVSSVVLTGQSCGMIVGFSNGTSTFDIQTSKTTGNNFVNSTLIQNCVSITNGISQSGC</sequence>
<dbReference type="EMBL" id="CAXDID020000668">
    <property type="protein sequence ID" value="CAL6109437.1"/>
    <property type="molecule type" value="Genomic_DNA"/>
</dbReference>
<evidence type="ECO:0000313" key="1">
    <source>
        <dbReference type="EMBL" id="CAI9917338.1"/>
    </source>
</evidence>
<comment type="caution">
    <text evidence="2">The sequence shown here is derived from an EMBL/GenBank/DDBJ whole genome shotgun (WGS) entry which is preliminary data.</text>
</comment>
<organism evidence="2">
    <name type="scientific">Hexamita inflata</name>
    <dbReference type="NCBI Taxonomy" id="28002"/>
    <lineage>
        <taxon>Eukaryota</taxon>
        <taxon>Metamonada</taxon>
        <taxon>Diplomonadida</taxon>
        <taxon>Hexamitidae</taxon>
        <taxon>Hexamitinae</taxon>
        <taxon>Hexamita</taxon>
    </lineage>
</organism>
<dbReference type="AlphaFoldDB" id="A0AA86U2U2"/>
<proteinExistence type="predicted"/>
<name>A0AA86U2U2_9EUKA</name>
<dbReference type="EMBL" id="CATOUU010000128">
    <property type="protein sequence ID" value="CAI9917338.1"/>
    <property type="molecule type" value="Genomic_DNA"/>
</dbReference>